<sequence length="638" mass="72718">MSQNDAVVSQTFRALVESADRKFARVRDLPLYGYRSHNHHHHFHKVFKAYMRLWKYQQENRVKLVESGLNRWEIGEIASRIGQLYFNQYMRTSEARFIVEAYVFYEAILSRRYFEGVKVKELGVRFKELRFYARFLLVSLILSRTEMVKVLVDRFRELVEDCKANFRETNFKEWKLVVNEILRFTKVDAAFTNMRPLRYCPTFDTQSTSLQYVARFHAKKVVKFKDAILTSYHRNEVKFAELTLDTYRMLQCLEWEPSGSFFQKRPVVSTDHSGASTDHSGASGAIDINFAVDMTDPTLPPNPRKAVLYRPSVTHLVATELLSGQSLVVVDSPKSNNLQLDFNSAKPLSQWHRVGMSVIATICEELPPESIVLIYLSASGKAGHSNAAQMESSEGSRKSSNNKVVSRVSQKQNSSTPEYHINGKKESSDLYENYLWLGPRGNGGPNNLYPGDIIPFTRRPLFLIIDSDNSHAFKAERGETAALFLSPLRPAFKNSSTVDTTHNGSQFTYFLTAPLPAFCQMVGLSASDADTDAYNGAQNILSSSFSEWEIILCKSTNLDIVWAQVLSDPFLRRLILRFIFCRCVLSFFCPPEDSDEYLPVCLPHLPNSVSPKSEVVESCIHRLANHLEVADCFHFSNT</sequence>
<organism evidence="1 2">
    <name type="scientific">Pistacia integerrima</name>
    <dbReference type="NCBI Taxonomy" id="434235"/>
    <lineage>
        <taxon>Eukaryota</taxon>
        <taxon>Viridiplantae</taxon>
        <taxon>Streptophyta</taxon>
        <taxon>Embryophyta</taxon>
        <taxon>Tracheophyta</taxon>
        <taxon>Spermatophyta</taxon>
        <taxon>Magnoliopsida</taxon>
        <taxon>eudicotyledons</taxon>
        <taxon>Gunneridae</taxon>
        <taxon>Pentapetalae</taxon>
        <taxon>rosids</taxon>
        <taxon>malvids</taxon>
        <taxon>Sapindales</taxon>
        <taxon>Anacardiaceae</taxon>
        <taxon>Pistacia</taxon>
    </lineage>
</organism>
<proteinExistence type="predicted"/>
<gene>
    <name evidence="1" type="ORF">Pint_27622</name>
</gene>
<dbReference type="Proteomes" id="UP001163603">
    <property type="component" value="Chromosome 5"/>
</dbReference>
<name>A0ACC0YMS1_9ROSI</name>
<comment type="caution">
    <text evidence="1">The sequence shown here is derived from an EMBL/GenBank/DDBJ whole genome shotgun (WGS) entry which is preliminary data.</text>
</comment>
<evidence type="ECO:0000313" key="1">
    <source>
        <dbReference type="EMBL" id="KAJ0039500.1"/>
    </source>
</evidence>
<dbReference type="EMBL" id="CM047740">
    <property type="protein sequence ID" value="KAJ0039500.1"/>
    <property type="molecule type" value="Genomic_DNA"/>
</dbReference>
<evidence type="ECO:0000313" key="2">
    <source>
        <dbReference type="Proteomes" id="UP001163603"/>
    </source>
</evidence>
<protein>
    <submittedName>
        <fullName evidence="1">Uncharacterized protein</fullName>
    </submittedName>
</protein>
<keyword evidence="2" id="KW-1185">Reference proteome</keyword>
<reference evidence="2" key="1">
    <citation type="journal article" date="2023" name="G3 (Bethesda)">
        <title>Genome assembly and association tests identify interacting loci associated with vigor, precocity, and sex in interspecific pistachio rootstocks.</title>
        <authorList>
            <person name="Palmer W."/>
            <person name="Jacygrad E."/>
            <person name="Sagayaradj S."/>
            <person name="Cavanaugh K."/>
            <person name="Han R."/>
            <person name="Bertier L."/>
            <person name="Beede B."/>
            <person name="Kafkas S."/>
            <person name="Golino D."/>
            <person name="Preece J."/>
            <person name="Michelmore R."/>
        </authorList>
    </citation>
    <scope>NUCLEOTIDE SEQUENCE [LARGE SCALE GENOMIC DNA]</scope>
</reference>
<accession>A0ACC0YMS1</accession>